<gene>
    <name evidence="3" type="ORF">CYCCA115_LOCUS10514</name>
</gene>
<protein>
    <submittedName>
        <fullName evidence="3">Uncharacterized protein</fullName>
    </submittedName>
</protein>
<keyword evidence="2" id="KW-0472">Membrane</keyword>
<sequence>MDDEPSSQSLASFLVPVLTIGLVVLVQVNFWFASSPVETEDKIEIDEPQPPTLSSKQAEEKKTPVVGEFENDDKQHYDHMGEQSVQENATKTNVNDDSRTPTEDKVNDTVTTTEDNKEDIFERSNQWRCVCEEGSFLPPALLKTFGPAEAMVRLGTGQCYHKQM</sequence>
<keyword evidence="2" id="KW-1133">Transmembrane helix</keyword>
<dbReference type="Proteomes" id="UP001295423">
    <property type="component" value="Unassembled WGS sequence"/>
</dbReference>
<keyword evidence="4" id="KW-1185">Reference proteome</keyword>
<evidence type="ECO:0000256" key="2">
    <source>
        <dbReference type="SAM" id="Phobius"/>
    </source>
</evidence>
<evidence type="ECO:0000256" key="1">
    <source>
        <dbReference type="SAM" id="MobiDB-lite"/>
    </source>
</evidence>
<accession>A0AAD2CUU2</accession>
<feature type="compositionally biased region" description="Polar residues" evidence="1">
    <location>
        <begin position="83"/>
        <end position="93"/>
    </location>
</feature>
<comment type="caution">
    <text evidence="3">The sequence shown here is derived from an EMBL/GenBank/DDBJ whole genome shotgun (WGS) entry which is preliminary data.</text>
</comment>
<evidence type="ECO:0000313" key="3">
    <source>
        <dbReference type="EMBL" id="CAJ1946370.1"/>
    </source>
</evidence>
<name>A0AAD2CUU2_9STRA</name>
<feature type="transmembrane region" description="Helical" evidence="2">
    <location>
        <begin position="12"/>
        <end position="32"/>
    </location>
</feature>
<feature type="region of interest" description="Disordered" evidence="1">
    <location>
        <begin position="38"/>
        <end position="108"/>
    </location>
</feature>
<feature type="compositionally biased region" description="Basic and acidic residues" evidence="1">
    <location>
        <begin position="94"/>
        <end position="107"/>
    </location>
</feature>
<keyword evidence="2" id="KW-0812">Transmembrane</keyword>
<feature type="compositionally biased region" description="Basic and acidic residues" evidence="1">
    <location>
        <begin position="72"/>
        <end position="81"/>
    </location>
</feature>
<dbReference type="EMBL" id="CAKOGP040001668">
    <property type="protein sequence ID" value="CAJ1946370.1"/>
    <property type="molecule type" value="Genomic_DNA"/>
</dbReference>
<reference evidence="3" key="1">
    <citation type="submission" date="2023-08" db="EMBL/GenBank/DDBJ databases">
        <authorList>
            <person name="Audoor S."/>
            <person name="Bilcke G."/>
        </authorList>
    </citation>
    <scope>NUCLEOTIDE SEQUENCE</scope>
</reference>
<organism evidence="3 4">
    <name type="scientific">Cylindrotheca closterium</name>
    <dbReference type="NCBI Taxonomy" id="2856"/>
    <lineage>
        <taxon>Eukaryota</taxon>
        <taxon>Sar</taxon>
        <taxon>Stramenopiles</taxon>
        <taxon>Ochrophyta</taxon>
        <taxon>Bacillariophyta</taxon>
        <taxon>Bacillariophyceae</taxon>
        <taxon>Bacillariophycidae</taxon>
        <taxon>Bacillariales</taxon>
        <taxon>Bacillariaceae</taxon>
        <taxon>Cylindrotheca</taxon>
    </lineage>
</organism>
<proteinExistence type="predicted"/>
<evidence type="ECO:0000313" key="4">
    <source>
        <dbReference type="Proteomes" id="UP001295423"/>
    </source>
</evidence>
<dbReference type="AlphaFoldDB" id="A0AAD2CUU2"/>